<dbReference type="InterPro" id="IPR001239">
    <property type="entry name" value="Prot_inh_Kazal-m"/>
</dbReference>
<keyword evidence="2" id="KW-0964">Secreted</keyword>
<dbReference type="GeneID" id="110216749"/>
<organism evidence="8 9">
    <name type="scientific">Phascolarctos cinereus</name>
    <name type="common">Koala</name>
    <dbReference type="NCBI Taxonomy" id="38626"/>
    <lineage>
        <taxon>Eukaryota</taxon>
        <taxon>Metazoa</taxon>
        <taxon>Chordata</taxon>
        <taxon>Craniata</taxon>
        <taxon>Vertebrata</taxon>
        <taxon>Euteleostomi</taxon>
        <taxon>Mammalia</taxon>
        <taxon>Metatheria</taxon>
        <taxon>Diprotodontia</taxon>
        <taxon>Phascolarctidae</taxon>
        <taxon>Phascolarctos</taxon>
    </lineage>
</organism>
<comment type="subcellular location">
    <subcellularLocation>
        <location evidence="1">Secreted</location>
    </subcellularLocation>
</comment>
<dbReference type="InterPro" id="IPR002350">
    <property type="entry name" value="Kazal_dom"/>
</dbReference>
<feature type="signal peptide" evidence="6">
    <location>
        <begin position="1"/>
        <end position="23"/>
    </location>
</feature>
<dbReference type="InParanoid" id="A0A6P5L7V5"/>
<keyword evidence="5" id="KW-1015">Disulfide bond</keyword>
<dbReference type="GO" id="GO:0005576">
    <property type="term" value="C:extracellular region"/>
    <property type="evidence" value="ECO:0007669"/>
    <property type="project" value="UniProtKB-SubCell"/>
</dbReference>
<name>A0A6P5L7V5_PHACI</name>
<dbReference type="PROSITE" id="PS51465">
    <property type="entry name" value="KAZAL_2"/>
    <property type="match status" value="1"/>
</dbReference>
<dbReference type="SUPFAM" id="SSF100895">
    <property type="entry name" value="Kazal-type serine protease inhibitors"/>
    <property type="match status" value="1"/>
</dbReference>
<proteinExistence type="predicted"/>
<evidence type="ECO:0000256" key="5">
    <source>
        <dbReference type="ARBA" id="ARBA00023157"/>
    </source>
</evidence>
<dbReference type="PRINTS" id="PR00290">
    <property type="entry name" value="KAZALINHBTR"/>
</dbReference>
<dbReference type="PROSITE" id="PS00282">
    <property type="entry name" value="KAZAL_1"/>
    <property type="match status" value="1"/>
</dbReference>
<evidence type="ECO:0000256" key="2">
    <source>
        <dbReference type="ARBA" id="ARBA00022525"/>
    </source>
</evidence>
<dbReference type="PANTHER" id="PTHR21312:SF28">
    <property type="entry name" value="OVOINHIBITOR-RELATED"/>
    <property type="match status" value="1"/>
</dbReference>
<keyword evidence="3 9" id="KW-0646">Protease inhibitor</keyword>
<dbReference type="Pfam" id="PF00050">
    <property type="entry name" value="Kazal_1"/>
    <property type="match status" value="1"/>
</dbReference>
<keyword evidence="6" id="KW-0732">Signal</keyword>
<dbReference type="KEGG" id="pcw:110216749"/>
<dbReference type="SMART" id="SM00280">
    <property type="entry name" value="KAZAL"/>
    <property type="match status" value="1"/>
</dbReference>
<dbReference type="PANTHER" id="PTHR21312">
    <property type="entry name" value="SERINE PROTEASE INHIBITOR"/>
    <property type="match status" value="1"/>
</dbReference>
<reference evidence="9" key="1">
    <citation type="submission" date="2025-08" db="UniProtKB">
        <authorList>
            <consortium name="RefSeq"/>
        </authorList>
    </citation>
    <scope>IDENTIFICATION</scope>
    <source>
        <tissue evidence="9">Spleen</tissue>
    </source>
</reference>
<dbReference type="InterPro" id="IPR036058">
    <property type="entry name" value="Kazal_dom_sf"/>
</dbReference>
<sequence>MRTLGIILLLTLTLCCFLDTAQAEVRDPVCYDFPGCYKIYIPVCGTDGKTYGNECMLCQENKSRAVPVRIQKEGEC</sequence>
<feature type="domain" description="Kazal-like" evidence="7">
    <location>
        <begin position="24"/>
        <end position="76"/>
    </location>
</feature>
<accession>A0A6P5L7V5</accession>
<evidence type="ECO:0000313" key="9">
    <source>
        <dbReference type="RefSeq" id="XP_020854365.1"/>
    </source>
</evidence>
<protein>
    <submittedName>
        <fullName evidence="9">Serine protease inhibitor Kazal-type 1-like</fullName>
    </submittedName>
</protein>
<evidence type="ECO:0000256" key="3">
    <source>
        <dbReference type="ARBA" id="ARBA00022690"/>
    </source>
</evidence>
<evidence type="ECO:0000256" key="1">
    <source>
        <dbReference type="ARBA" id="ARBA00004613"/>
    </source>
</evidence>
<dbReference type="FunCoup" id="A0A6P5L7V5">
    <property type="interactions" value="44"/>
</dbReference>
<evidence type="ECO:0000256" key="6">
    <source>
        <dbReference type="SAM" id="SignalP"/>
    </source>
</evidence>
<gene>
    <name evidence="9" type="primary">LOC110216749</name>
</gene>
<dbReference type="Gene3D" id="3.30.60.30">
    <property type="match status" value="1"/>
</dbReference>
<dbReference type="RefSeq" id="XP_020854365.1">
    <property type="nucleotide sequence ID" value="XM_020998706.1"/>
</dbReference>
<evidence type="ECO:0000259" key="7">
    <source>
        <dbReference type="PROSITE" id="PS51465"/>
    </source>
</evidence>
<feature type="chain" id="PRO_5028476678" evidence="6">
    <location>
        <begin position="24"/>
        <end position="76"/>
    </location>
</feature>
<dbReference type="AlphaFoldDB" id="A0A6P5L7V5"/>
<evidence type="ECO:0000313" key="8">
    <source>
        <dbReference type="Proteomes" id="UP000515140"/>
    </source>
</evidence>
<keyword evidence="8" id="KW-1185">Reference proteome</keyword>
<evidence type="ECO:0000256" key="4">
    <source>
        <dbReference type="ARBA" id="ARBA00022900"/>
    </source>
</evidence>
<keyword evidence="4 9" id="KW-0722">Serine protease inhibitor</keyword>
<dbReference type="GO" id="GO:0004867">
    <property type="term" value="F:serine-type endopeptidase inhibitor activity"/>
    <property type="evidence" value="ECO:0007669"/>
    <property type="project" value="UniProtKB-KW"/>
</dbReference>
<dbReference type="Proteomes" id="UP000515140">
    <property type="component" value="Unplaced"/>
</dbReference>